<name>A0A9W7JC20_HIBTR</name>
<dbReference type="GO" id="GO:0005886">
    <property type="term" value="C:plasma membrane"/>
    <property type="evidence" value="ECO:0007669"/>
    <property type="project" value="TreeGrafter"/>
</dbReference>
<dbReference type="EMBL" id="BSYR01000061">
    <property type="protein sequence ID" value="GMJ11780.1"/>
    <property type="molecule type" value="Genomic_DNA"/>
</dbReference>
<dbReference type="PANTHER" id="PTHR27005:SF433">
    <property type="entry name" value="NON-FUNCTIONAL PSEUDOKINASE ZED1-LIKE"/>
    <property type="match status" value="1"/>
</dbReference>
<organism evidence="3 4">
    <name type="scientific">Hibiscus trionum</name>
    <name type="common">Flower of an hour</name>
    <dbReference type="NCBI Taxonomy" id="183268"/>
    <lineage>
        <taxon>Eukaryota</taxon>
        <taxon>Viridiplantae</taxon>
        <taxon>Streptophyta</taxon>
        <taxon>Embryophyta</taxon>
        <taxon>Tracheophyta</taxon>
        <taxon>Spermatophyta</taxon>
        <taxon>Magnoliopsida</taxon>
        <taxon>eudicotyledons</taxon>
        <taxon>Gunneridae</taxon>
        <taxon>Pentapetalae</taxon>
        <taxon>rosids</taxon>
        <taxon>malvids</taxon>
        <taxon>Malvales</taxon>
        <taxon>Malvaceae</taxon>
        <taxon>Malvoideae</taxon>
        <taxon>Hibiscus</taxon>
    </lineage>
</organism>
<dbReference type="GO" id="GO:0005524">
    <property type="term" value="F:ATP binding"/>
    <property type="evidence" value="ECO:0007669"/>
    <property type="project" value="UniProtKB-KW"/>
</dbReference>
<dbReference type="OrthoDB" id="992020at2759"/>
<dbReference type="GO" id="GO:0007166">
    <property type="term" value="P:cell surface receptor signaling pathway"/>
    <property type="evidence" value="ECO:0007669"/>
    <property type="project" value="InterPro"/>
</dbReference>
<evidence type="ECO:0000256" key="1">
    <source>
        <dbReference type="ARBA" id="ARBA00022741"/>
    </source>
</evidence>
<proteinExistence type="predicted"/>
<accession>A0A9W7JC20</accession>
<protein>
    <submittedName>
        <fullName evidence="3">Uncharacterized protein</fullName>
    </submittedName>
</protein>
<evidence type="ECO:0000256" key="2">
    <source>
        <dbReference type="ARBA" id="ARBA00022840"/>
    </source>
</evidence>
<comment type="caution">
    <text evidence="3">The sequence shown here is derived from an EMBL/GenBank/DDBJ whole genome shotgun (WGS) entry which is preliminary data.</text>
</comment>
<gene>
    <name evidence="3" type="ORF">HRI_004847200</name>
</gene>
<dbReference type="InterPro" id="IPR045274">
    <property type="entry name" value="WAK-like"/>
</dbReference>
<dbReference type="AlphaFoldDB" id="A0A9W7JC20"/>
<sequence length="181" mass="21103">MFACLKGKRHENNQTFFRKNGGALLEELVAFCDGRSNPIRHFSAEELLRATNYYDTNRTIARHADYILYRGSIKEGPILVKKYGIECSDLCEHFAYRDIVIGSQMSAHKSQECFEGYRMLLGDRKTKYSFRIHRQTIPLRTYLYNKCRVSTSMEMQVENCSRFSKCCDISSHRILQTGYPP</sequence>
<evidence type="ECO:0000313" key="3">
    <source>
        <dbReference type="EMBL" id="GMJ11780.1"/>
    </source>
</evidence>
<keyword evidence="2" id="KW-0067">ATP-binding</keyword>
<reference evidence="3" key="1">
    <citation type="submission" date="2023-05" db="EMBL/GenBank/DDBJ databases">
        <title>Genome and transcriptome analyses reveal genes involved in the formation of fine ridges on petal epidermal cells in Hibiscus trionum.</title>
        <authorList>
            <person name="Koshimizu S."/>
            <person name="Masuda S."/>
            <person name="Ishii T."/>
            <person name="Shirasu K."/>
            <person name="Hoshino A."/>
            <person name="Arita M."/>
        </authorList>
    </citation>
    <scope>NUCLEOTIDE SEQUENCE</scope>
    <source>
        <strain evidence="3">Hamamatsu line</strain>
    </source>
</reference>
<keyword evidence="4" id="KW-1185">Reference proteome</keyword>
<keyword evidence="1" id="KW-0547">Nucleotide-binding</keyword>
<dbReference type="Proteomes" id="UP001165190">
    <property type="component" value="Unassembled WGS sequence"/>
</dbReference>
<evidence type="ECO:0000313" key="4">
    <source>
        <dbReference type="Proteomes" id="UP001165190"/>
    </source>
</evidence>
<dbReference type="PANTHER" id="PTHR27005">
    <property type="entry name" value="WALL-ASSOCIATED RECEPTOR KINASE-LIKE 21"/>
    <property type="match status" value="1"/>
</dbReference>
<dbReference type="GO" id="GO:0004674">
    <property type="term" value="F:protein serine/threonine kinase activity"/>
    <property type="evidence" value="ECO:0007669"/>
    <property type="project" value="TreeGrafter"/>
</dbReference>